<dbReference type="Pfam" id="PF00078">
    <property type="entry name" value="RVT_1"/>
    <property type="match status" value="1"/>
</dbReference>
<evidence type="ECO:0000313" key="3">
    <source>
        <dbReference type="EMBL" id="ABA94477.1"/>
    </source>
</evidence>
<proteinExistence type="predicted"/>
<feature type="region of interest" description="Disordered" evidence="1">
    <location>
        <begin position="1"/>
        <end position="95"/>
    </location>
</feature>
<dbReference type="PROSITE" id="PS50878">
    <property type="entry name" value="RT_POL"/>
    <property type="match status" value="1"/>
</dbReference>
<dbReference type="PANTHER" id="PTHR31635:SF196">
    <property type="entry name" value="REVERSE TRANSCRIPTASE DOMAIN-CONTAINING PROTEIN-RELATED"/>
    <property type="match status" value="1"/>
</dbReference>
<dbReference type="SUPFAM" id="SSF56219">
    <property type="entry name" value="DNase I-like"/>
    <property type="match status" value="1"/>
</dbReference>
<name>Q2R263_ORYSJ</name>
<sequence length="1015" mass="116581">MAHQGGGAWRGRFNPRPMRNFGEGRRPQASTSSGGGESLQGIGGGAPGDQAQAMAARGGTKQQYRPVQHKEPAKETEKGDTPVPQPEQPLQSNPRAGFTQQFKWNWQWKAKAMPNGTFQLRFPNKIKFEELSNFDYFNVKGTDVQVNVKEWTQESDAVGKMHTAWVKVSGIPDAMRGYQALYEVGSNLGTVMEVDMATFRASNVIRFKVGMMELDSLPLKLILTTPKVEDTTGSQDEEMRMSKRLKEKEDLKPQDMAMQRKEAQNAFVNKGQNTVPSIVNESNVSLINMANILGVSLGCANEDVESNLDLIKNLGSARINLFMKEGEADKNSEIRKKEMEGMFTDQEWSDDDSSENDNSTLDEIEHMLKQVQSSMKKSNQRRGNLEIFKVTPKNSKKKGHLQDLIREHKLDFVAILETVKQDFSTEMLNKLSSGRNMHWSWVAAHGRSGGILVGMDKDKVNVLNEKTGKYFIRLKLSNADNKKVWDLMAIYGAAQSEQKAEFLTELAKEFYSQGSPLVNIAPQSIFRFEQSWFLREDLTSVMEEIWNSDYRGNSMERWQKKLKFLRRKLKGWNKNWEGEEYRRRKKEIMDKIEEIDILAETVGVDTNIMNNRRALDAQLRYVVREEKIKWFQRCKEKEVLEENNVSLNMEGVSKVKEEDKVELTKPFSLEEVKKVVFELRKNRALGPDGFPGEFYMRFWDIIKNDLLELINDFHKGLLNVERLNYGIVTLVPKTKDAAQIQKFRPICLLNSILFKVDFEKAYDKVDWVFVYRMLKSKGFPDLWCDWVMKVVRGGKVAIKVNDEIGPYFNTHKGLRQGDPLSPLLFNLAAETLTLLVQRAESSSLLEGLSVSENNKVTILKYADDTIFMIKDNVEQARNLKFILCLFEQLSGLKINFNKSDVYCIGEAVERENVYSEIFTCKDNWIGGRPLNEQFSDLYSITNTKHITVDKVLQGGWDKVTFRRTLHGIRLEDWNRIKQQCAAIHLQNGHSDKLWWNLTKNGSYTVKSMYRALKLQ</sequence>
<evidence type="ECO:0000256" key="1">
    <source>
        <dbReference type="SAM" id="MobiDB-lite"/>
    </source>
</evidence>
<protein>
    <submittedName>
        <fullName evidence="3">Retrotransposon protein, putative, unclassified</fullName>
    </submittedName>
</protein>
<dbReference type="PANTHER" id="PTHR31635">
    <property type="entry name" value="REVERSE TRANSCRIPTASE DOMAIN-CONTAINING PROTEIN-RELATED"/>
    <property type="match status" value="1"/>
</dbReference>
<dbReference type="InterPro" id="IPR000477">
    <property type="entry name" value="RT_dom"/>
</dbReference>
<dbReference type="SUPFAM" id="SSF56672">
    <property type="entry name" value="DNA/RNA polymerases"/>
    <property type="match status" value="1"/>
</dbReference>
<accession>Q2R263</accession>
<reference evidence="3" key="3">
    <citation type="submission" date="2006-01" db="EMBL/GenBank/DDBJ databases">
        <authorList>
            <person name="Buell R."/>
        </authorList>
    </citation>
    <scope>NUCLEOTIDE SEQUENCE</scope>
</reference>
<organism evidence="3">
    <name type="scientific">Oryza sativa subsp. japonica</name>
    <name type="common">Rice</name>
    <dbReference type="NCBI Taxonomy" id="39947"/>
    <lineage>
        <taxon>Eukaryota</taxon>
        <taxon>Viridiplantae</taxon>
        <taxon>Streptophyta</taxon>
        <taxon>Embryophyta</taxon>
        <taxon>Tracheophyta</taxon>
        <taxon>Spermatophyta</taxon>
        <taxon>Magnoliopsida</taxon>
        <taxon>Liliopsida</taxon>
        <taxon>Poales</taxon>
        <taxon>Poaceae</taxon>
        <taxon>BOP clade</taxon>
        <taxon>Oryzoideae</taxon>
        <taxon>Oryzeae</taxon>
        <taxon>Oryzinae</taxon>
        <taxon>Oryza</taxon>
        <taxon>Oryza sativa</taxon>
    </lineage>
</organism>
<feature type="compositionally biased region" description="Gly residues" evidence="1">
    <location>
        <begin position="33"/>
        <end position="47"/>
    </location>
</feature>
<feature type="compositionally biased region" description="Basic and acidic residues" evidence="1">
    <location>
        <begin position="68"/>
        <end position="80"/>
    </location>
</feature>
<reference evidence="3" key="1">
    <citation type="journal article" date="2005" name="BMC Biol.">
        <title>The sequence of rice chromosomes 11 and 12, rich in disease resistance genes and recent gene duplications.</title>
        <authorList>
            <consortium name="The rice chromosomes 11 and 12 sequencing consortia"/>
        </authorList>
    </citation>
    <scope>NUCLEOTIDE SEQUENCE [LARGE SCALE GENOMIC DNA]</scope>
</reference>
<dbReference type="EMBL" id="DP000010">
    <property type="protein sequence ID" value="ABA94477.1"/>
    <property type="molecule type" value="Genomic_DNA"/>
</dbReference>
<feature type="domain" description="Reverse transcriptase" evidence="2">
    <location>
        <begin position="682"/>
        <end position="929"/>
    </location>
</feature>
<gene>
    <name evidence="3" type="ordered locus">LOC_Os11g36870</name>
</gene>
<dbReference type="AlphaFoldDB" id="Q2R263"/>
<dbReference type="Gene3D" id="3.60.10.10">
    <property type="entry name" value="Endonuclease/exonuclease/phosphatase"/>
    <property type="match status" value="1"/>
</dbReference>
<dbReference type="InterPro" id="IPR043502">
    <property type="entry name" value="DNA/RNA_pol_sf"/>
</dbReference>
<dbReference type="InterPro" id="IPR036691">
    <property type="entry name" value="Endo/exonu/phosph_ase_sf"/>
</dbReference>
<reference evidence="3" key="2">
    <citation type="submission" date="2005-04" db="EMBL/GenBank/DDBJ databases">
        <authorList>
            <person name="Buell C.R."/>
            <person name="Wing R.A."/>
            <person name="McCombie W.A."/>
            <person name="Ouyang S."/>
        </authorList>
    </citation>
    <scope>NUCLEOTIDE SEQUENCE</scope>
</reference>
<evidence type="ECO:0000259" key="2">
    <source>
        <dbReference type="PROSITE" id="PS50878"/>
    </source>
</evidence>